<dbReference type="Proteomes" id="UP001432322">
    <property type="component" value="Unassembled WGS sequence"/>
</dbReference>
<proteinExistence type="predicted"/>
<accession>A0AAV5V1M7</accession>
<dbReference type="CDD" id="cd00438">
    <property type="entry name" value="cupin_RmlC"/>
    <property type="match status" value="1"/>
</dbReference>
<dbReference type="GO" id="GO:0005829">
    <property type="term" value="C:cytosol"/>
    <property type="evidence" value="ECO:0007669"/>
    <property type="project" value="TreeGrafter"/>
</dbReference>
<evidence type="ECO:0000313" key="2">
    <source>
        <dbReference type="Proteomes" id="UP001432322"/>
    </source>
</evidence>
<dbReference type="GO" id="GO:0000271">
    <property type="term" value="P:polysaccharide biosynthetic process"/>
    <property type="evidence" value="ECO:0007669"/>
    <property type="project" value="TreeGrafter"/>
</dbReference>
<dbReference type="InterPro" id="IPR014710">
    <property type="entry name" value="RmlC-like_jellyroll"/>
</dbReference>
<name>A0AAV5V1M7_9BILA</name>
<dbReference type="GO" id="GO:0008830">
    <property type="term" value="F:dTDP-4-dehydrorhamnose 3,5-epimerase activity"/>
    <property type="evidence" value="ECO:0007669"/>
    <property type="project" value="InterPro"/>
</dbReference>
<dbReference type="InterPro" id="IPR011051">
    <property type="entry name" value="RmlC_Cupin_sf"/>
</dbReference>
<dbReference type="SUPFAM" id="SSF51182">
    <property type="entry name" value="RmlC-like cupins"/>
    <property type="match status" value="1"/>
</dbReference>
<reference evidence="1" key="1">
    <citation type="submission" date="2023-10" db="EMBL/GenBank/DDBJ databases">
        <title>Genome assembly of Pristionchus species.</title>
        <authorList>
            <person name="Yoshida K."/>
            <person name="Sommer R.J."/>
        </authorList>
    </citation>
    <scope>NUCLEOTIDE SEQUENCE</scope>
    <source>
        <strain evidence="1">RS5133</strain>
    </source>
</reference>
<sequence>FVSTVSSVFVKLLCFAEKWNIEMAVERRVPEVEEIDGLEGARIIKPKVFPDTRGFFSETYNAVEWKEKLGFDQVLVQDNHSFSKYGVTRGMHAQPGMGKLVTVAVGRIYDVIVDARPDSSTFGKWKGVYLDATSRHALWVPDGCLHGFQVVSEEGAHVMYKCSGVYDSSTEYGIDPFDADLAIDWPLSDPATCIVSERDRSHPPFSTLRRS</sequence>
<evidence type="ECO:0000313" key="1">
    <source>
        <dbReference type="EMBL" id="GMT12252.1"/>
    </source>
</evidence>
<keyword evidence="2" id="KW-1185">Reference proteome</keyword>
<dbReference type="PANTHER" id="PTHR21047">
    <property type="entry name" value="DTDP-6-DEOXY-D-GLUCOSE-3,5 EPIMERASE"/>
    <property type="match status" value="1"/>
</dbReference>
<dbReference type="InterPro" id="IPR000888">
    <property type="entry name" value="RmlC-like"/>
</dbReference>
<dbReference type="Gene3D" id="2.60.120.10">
    <property type="entry name" value="Jelly Rolls"/>
    <property type="match status" value="1"/>
</dbReference>
<dbReference type="PANTHER" id="PTHR21047:SF2">
    <property type="entry name" value="THYMIDINE DIPHOSPHO-4-KETO-RHAMNOSE 3,5-EPIMERASE"/>
    <property type="match status" value="1"/>
</dbReference>
<dbReference type="Pfam" id="PF00908">
    <property type="entry name" value="dTDP_sugar_isom"/>
    <property type="match status" value="1"/>
</dbReference>
<comment type="caution">
    <text evidence="1">The sequence shown here is derived from an EMBL/GenBank/DDBJ whole genome shotgun (WGS) entry which is preliminary data.</text>
</comment>
<dbReference type="EMBL" id="BTSY01000001">
    <property type="protein sequence ID" value="GMT12252.1"/>
    <property type="molecule type" value="Genomic_DNA"/>
</dbReference>
<dbReference type="AlphaFoldDB" id="A0AAV5V1M7"/>
<organism evidence="1 2">
    <name type="scientific">Pristionchus fissidentatus</name>
    <dbReference type="NCBI Taxonomy" id="1538716"/>
    <lineage>
        <taxon>Eukaryota</taxon>
        <taxon>Metazoa</taxon>
        <taxon>Ecdysozoa</taxon>
        <taxon>Nematoda</taxon>
        <taxon>Chromadorea</taxon>
        <taxon>Rhabditida</taxon>
        <taxon>Rhabditina</taxon>
        <taxon>Diplogasteromorpha</taxon>
        <taxon>Diplogasteroidea</taxon>
        <taxon>Neodiplogasteridae</taxon>
        <taxon>Pristionchus</taxon>
    </lineage>
</organism>
<dbReference type="NCBIfam" id="TIGR01221">
    <property type="entry name" value="rmlC"/>
    <property type="match status" value="1"/>
</dbReference>
<protein>
    <recommendedName>
        <fullName evidence="3">dTDP-4-dehydrorhamnose 3,5-epimerase</fullName>
    </recommendedName>
</protein>
<gene>
    <name evidence="1" type="ORF">PFISCL1PPCAC_3549</name>
</gene>
<evidence type="ECO:0008006" key="3">
    <source>
        <dbReference type="Google" id="ProtNLM"/>
    </source>
</evidence>
<feature type="non-terminal residue" evidence="1">
    <location>
        <position position="1"/>
    </location>
</feature>